<keyword evidence="6" id="KW-1185">Reference proteome</keyword>
<name>A0A7R8CI50_LEPSM</name>
<proteinExistence type="predicted"/>
<dbReference type="InterPro" id="IPR005314">
    <property type="entry name" value="Peptidase_C50"/>
</dbReference>
<gene>
    <name evidence="5" type="ORF">LSAA_1046</name>
</gene>
<protein>
    <recommendedName>
        <fullName evidence="2">separase</fullName>
        <ecNumber evidence="2">3.4.22.49</ecNumber>
    </recommendedName>
</protein>
<dbReference type="PANTHER" id="PTHR12792">
    <property type="entry name" value="EXTRA SPINDLE POLES 1-RELATED"/>
    <property type="match status" value="1"/>
</dbReference>
<dbReference type="GO" id="GO:0005737">
    <property type="term" value="C:cytoplasm"/>
    <property type="evidence" value="ECO:0007669"/>
    <property type="project" value="TreeGrafter"/>
</dbReference>
<evidence type="ECO:0000256" key="4">
    <source>
        <dbReference type="ARBA" id="ARBA00022829"/>
    </source>
</evidence>
<dbReference type="GO" id="GO:0051307">
    <property type="term" value="P:meiotic chromosome separation"/>
    <property type="evidence" value="ECO:0007669"/>
    <property type="project" value="TreeGrafter"/>
</dbReference>
<dbReference type="OrthoDB" id="10255632at2759"/>
<comment type="catalytic activity">
    <reaction evidence="1">
        <text>All bonds known to be hydrolyzed by this endopeptidase have arginine in P1 and an acidic residue in P4. P6 is often occupied by an acidic residue or by a hydroxy-amino-acid residue, the phosphorylation of which enhances cleavage.</text>
        <dbReference type="EC" id="3.4.22.49"/>
    </reaction>
</comment>
<sequence length="459" mass="52398">MERTIWDLCIQGLEAQSDYPYEETTGIFDNSISYPFRFLEAPMHILAEKDLRNGDPEKAALRKFMNQNRTLHFLAEMQYLRQKTPGFQRNDEDKDLFVDSEDEKEETEFQAQQVKILNMYMSELKDKIQSLPPNWRILQINTNMSRNSRFSSHKGDELKEDLNPQLFLSRASSAEGLDVLHLPPPLHDKEASSNLLQELQKNHSSPYNNIEDRIVSLIETMQRQWLRHGAAWMLGRALDSERNELLLRTCKEILGKDADSKKVTRLFLLLDAAHQLTDENICLGLIDIGLKQALPHILIYNNSHGMHSPFLSTIPSPETLSFIQKPHSNDVYYVLNPDQNLGRTQERLETFFQELGLQGSAGAHPSLPELENVLSSKEGFMYCGHGSSLKNLPFQKLESLNVRAMPLLLGCKSGKLERIGRRYDPMGTANSYMIATAPAMLGFYGVSQIKMSMNGLHPF</sequence>
<dbReference type="GO" id="GO:0004197">
    <property type="term" value="F:cysteine-type endopeptidase activity"/>
    <property type="evidence" value="ECO:0007669"/>
    <property type="project" value="InterPro"/>
</dbReference>
<dbReference type="EMBL" id="HG994580">
    <property type="protein sequence ID" value="CAF2774810.1"/>
    <property type="molecule type" value="Genomic_DNA"/>
</dbReference>
<keyword evidence="3 5" id="KW-0378">Hydrolase</keyword>
<evidence type="ECO:0000256" key="3">
    <source>
        <dbReference type="ARBA" id="ARBA00022801"/>
    </source>
</evidence>
<dbReference type="GO" id="GO:0005634">
    <property type="term" value="C:nucleus"/>
    <property type="evidence" value="ECO:0007669"/>
    <property type="project" value="InterPro"/>
</dbReference>
<dbReference type="GO" id="GO:0006508">
    <property type="term" value="P:proteolysis"/>
    <property type="evidence" value="ECO:0007669"/>
    <property type="project" value="InterPro"/>
</dbReference>
<dbReference type="PROSITE" id="PS51700">
    <property type="entry name" value="SEPARIN"/>
    <property type="match status" value="1"/>
</dbReference>
<evidence type="ECO:0000313" key="6">
    <source>
        <dbReference type="Proteomes" id="UP000675881"/>
    </source>
</evidence>
<dbReference type="InterPro" id="IPR030397">
    <property type="entry name" value="SEPARIN_core_dom"/>
</dbReference>
<dbReference type="Pfam" id="PF03568">
    <property type="entry name" value="Separin_C"/>
    <property type="match status" value="1"/>
</dbReference>
<dbReference type="PANTHER" id="PTHR12792:SF0">
    <property type="entry name" value="SEPARIN"/>
    <property type="match status" value="1"/>
</dbReference>
<organism evidence="5 6">
    <name type="scientific">Lepeophtheirus salmonis</name>
    <name type="common">Salmon louse</name>
    <name type="synonym">Caligus salmonis</name>
    <dbReference type="NCBI Taxonomy" id="72036"/>
    <lineage>
        <taxon>Eukaryota</taxon>
        <taxon>Metazoa</taxon>
        <taxon>Ecdysozoa</taxon>
        <taxon>Arthropoda</taxon>
        <taxon>Crustacea</taxon>
        <taxon>Multicrustacea</taxon>
        <taxon>Hexanauplia</taxon>
        <taxon>Copepoda</taxon>
        <taxon>Siphonostomatoida</taxon>
        <taxon>Caligidae</taxon>
        <taxon>Lepeophtheirus</taxon>
    </lineage>
</organism>
<dbReference type="AlphaFoldDB" id="A0A7R8CI50"/>
<dbReference type="GO" id="GO:0072686">
    <property type="term" value="C:mitotic spindle"/>
    <property type="evidence" value="ECO:0007669"/>
    <property type="project" value="TreeGrafter"/>
</dbReference>
<dbReference type="EC" id="3.4.22.49" evidence="2"/>
<accession>A0A7R8CI50</accession>
<reference evidence="5" key="1">
    <citation type="submission" date="2021-02" db="EMBL/GenBank/DDBJ databases">
        <authorList>
            <person name="Bekaert M."/>
        </authorList>
    </citation>
    <scope>NUCLEOTIDE SEQUENCE</scope>
    <source>
        <strain evidence="5">IoA-00</strain>
    </source>
</reference>
<evidence type="ECO:0000313" key="5">
    <source>
        <dbReference type="EMBL" id="CAF2774810.1"/>
    </source>
</evidence>
<dbReference type="Proteomes" id="UP000675881">
    <property type="component" value="Chromosome 1"/>
</dbReference>
<keyword evidence="4" id="KW-0159">Chromosome partition</keyword>
<evidence type="ECO:0000256" key="2">
    <source>
        <dbReference type="ARBA" id="ARBA00012489"/>
    </source>
</evidence>
<evidence type="ECO:0000256" key="1">
    <source>
        <dbReference type="ARBA" id="ARBA00000451"/>
    </source>
</evidence>